<name>A0A2R8BD79_9RHOB</name>
<keyword evidence="2" id="KW-1185">Reference proteome</keyword>
<organism evidence="1 2">
    <name type="scientific">Ascidiaceihabitans donghaensis</name>
    <dbReference type="NCBI Taxonomy" id="1510460"/>
    <lineage>
        <taxon>Bacteria</taxon>
        <taxon>Pseudomonadati</taxon>
        <taxon>Pseudomonadota</taxon>
        <taxon>Alphaproteobacteria</taxon>
        <taxon>Rhodobacterales</taxon>
        <taxon>Paracoccaceae</taxon>
        <taxon>Ascidiaceihabitans</taxon>
    </lineage>
</organism>
<gene>
    <name evidence="1" type="ORF">ASD8599_01779</name>
</gene>
<reference evidence="1 2" key="1">
    <citation type="submission" date="2018-03" db="EMBL/GenBank/DDBJ databases">
        <authorList>
            <person name="Keele B.F."/>
        </authorList>
    </citation>
    <scope>NUCLEOTIDE SEQUENCE [LARGE SCALE GENOMIC DNA]</scope>
    <source>
        <strain evidence="1 2">CECT 8599</strain>
    </source>
</reference>
<evidence type="ECO:0000313" key="1">
    <source>
        <dbReference type="EMBL" id="SPH21038.1"/>
    </source>
</evidence>
<accession>A0A2R8BD79</accession>
<dbReference type="Proteomes" id="UP000244880">
    <property type="component" value="Unassembled WGS sequence"/>
</dbReference>
<dbReference type="AlphaFoldDB" id="A0A2R8BD79"/>
<evidence type="ECO:0000313" key="2">
    <source>
        <dbReference type="Proteomes" id="UP000244880"/>
    </source>
</evidence>
<proteinExistence type="predicted"/>
<sequence>MQWIVRSAASTCVGYVEGMGFANAERIKWVNSLAALAEHWPRGKLAAMRPVGPVFRSDRKLEDLKTDVSRTARIFT</sequence>
<protein>
    <submittedName>
        <fullName evidence="1">Uncharacterized protein</fullName>
    </submittedName>
</protein>
<dbReference type="EMBL" id="OMOR01000001">
    <property type="protein sequence ID" value="SPH21038.1"/>
    <property type="molecule type" value="Genomic_DNA"/>
</dbReference>